<comment type="subunit">
    <text evidence="7">Homoheptamer.</text>
</comment>
<comment type="caution">
    <text evidence="11">The sequence shown here is derived from an EMBL/GenBank/DDBJ whole genome shotgun (WGS) entry which is preliminary data.</text>
</comment>
<comment type="similarity">
    <text evidence="2 7">Belongs to the MscS (TC 1.A.23) family.</text>
</comment>
<evidence type="ECO:0000256" key="2">
    <source>
        <dbReference type="ARBA" id="ARBA00008017"/>
    </source>
</evidence>
<evidence type="ECO:0000313" key="11">
    <source>
        <dbReference type="EMBL" id="KLE32240.1"/>
    </source>
</evidence>
<dbReference type="GO" id="GO:0008381">
    <property type="term" value="F:mechanosensitive monoatomic ion channel activity"/>
    <property type="evidence" value="ECO:0007669"/>
    <property type="project" value="InterPro"/>
</dbReference>
<comment type="caution">
    <text evidence="7">Lacks conserved residue(s) required for the propagation of feature annotation.</text>
</comment>
<dbReference type="PANTHER" id="PTHR30221">
    <property type="entry name" value="SMALL-CONDUCTANCE MECHANOSENSITIVE CHANNEL"/>
    <property type="match status" value="1"/>
</dbReference>
<dbReference type="InterPro" id="IPR010920">
    <property type="entry name" value="LSM_dom_sf"/>
</dbReference>
<dbReference type="Gene3D" id="3.30.1340.30">
    <property type="match status" value="1"/>
</dbReference>
<dbReference type="EMBL" id="LBHC01000002">
    <property type="protein sequence ID" value="KLE32240.1"/>
    <property type="molecule type" value="Genomic_DNA"/>
</dbReference>
<feature type="transmembrane region" description="Helical" evidence="7">
    <location>
        <begin position="138"/>
        <end position="162"/>
    </location>
</feature>
<feature type="domain" description="BON" evidence="10">
    <location>
        <begin position="51"/>
        <end position="121"/>
    </location>
</feature>
<dbReference type="PANTHER" id="PTHR30221:SF1">
    <property type="entry name" value="SMALL-CONDUCTANCE MECHANOSENSITIVE CHANNEL"/>
    <property type="match status" value="1"/>
</dbReference>
<dbReference type="PROSITE" id="PS50914">
    <property type="entry name" value="BON"/>
    <property type="match status" value="1"/>
</dbReference>
<dbReference type="Pfam" id="PF04972">
    <property type="entry name" value="BON"/>
    <property type="match status" value="1"/>
</dbReference>
<keyword evidence="7" id="KW-0997">Cell inner membrane</keyword>
<keyword evidence="12" id="KW-1185">Reference proteome</keyword>
<dbReference type="SUPFAM" id="SSF82689">
    <property type="entry name" value="Mechanosensitive channel protein MscS (YggB), C-terminal domain"/>
    <property type="match status" value="1"/>
</dbReference>
<feature type="transmembrane region" description="Helical" evidence="7">
    <location>
        <begin position="202"/>
        <end position="223"/>
    </location>
</feature>
<feature type="region of interest" description="Disordered" evidence="8">
    <location>
        <begin position="403"/>
        <end position="475"/>
    </location>
</feature>
<feature type="chain" id="PRO_5002579839" description="Small-conductance mechanosensitive channel" evidence="9">
    <location>
        <begin position="20"/>
        <end position="475"/>
    </location>
</feature>
<evidence type="ECO:0000256" key="9">
    <source>
        <dbReference type="SAM" id="SignalP"/>
    </source>
</evidence>
<keyword evidence="9" id="KW-0732">Signal</keyword>
<dbReference type="PATRIC" id="fig|502682.8.peg.1914"/>
<keyword evidence="7" id="KW-0813">Transport</keyword>
<dbReference type="Pfam" id="PF00924">
    <property type="entry name" value="MS_channel_2nd"/>
    <property type="match status" value="1"/>
</dbReference>
<name>A0A0G9MNF9_9SPHN</name>
<evidence type="ECO:0000256" key="8">
    <source>
        <dbReference type="SAM" id="MobiDB-lite"/>
    </source>
</evidence>
<keyword evidence="7" id="KW-0407">Ion channel</keyword>
<dbReference type="InterPro" id="IPR049278">
    <property type="entry name" value="MS_channel_C"/>
</dbReference>
<evidence type="ECO:0000256" key="5">
    <source>
        <dbReference type="ARBA" id="ARBA00022989"/>
    </source>
</evidence>
<evidence type="ECO:0000256" key="4">
    <source>
        <dbReference type="ARBA" id="ARBA00022692"/>
    </source>
</evidence>
<dbReference type="SUPFAM" id="SSF82861">
    <property type="entry name" value="Mechanosensitive channel protein MscS (YggB), transmembrane region"/>
    <property type="match status" value="1"/>
</dbReference>
<feature type="signal peptide" evidence="9">
    <location>
        <begin position="1"/>
        <end position="19"/>
    </location>
</feature>
<keyword evidence="6 7" id="KW-0472">Membrane</keyword>
<dbReference type="Gene3D" id="2.30.30.60">
    <property type="match status" value="1"/>
</dbReference>
<evidence type="ECO:0000256" key="6">
    <source>
        <dbReference type="ARBA" id="ARBA00023136"/>
    </source>
</evidence>
<gene>
    <name evidence="11" type="ORF">AAW01_09380</name>
</gene>
<protein>
    <recommendedName>
        <fullName evidence="7">Small-conductance mechanosensitive channel</fullName>
    </recommendedName>
</protein>
<proteinExistence type="inferred from homology"/>
<keyword evidence="3" id="KW-1003">Cell membrane</keyword>
<dbReference type="InterPro" id="IPR006685">
    <property type="entry name" value="MscS_channel_2nd"/>
</dbReference>
<organism evidence="11 12">
    <name type="scientific">Aurantiacibacter gangjinensis</name>
    <dbReference type="NCBI Taxonomy" id="502682"/>
    <lineage>
        <taxon>Bacteria</taxon>
        <taxon>Pseudomonadati</taxon>
        <taxon>Pseudomonadota</taxon>
        <taxon>Alphaproteobacteria</taxon>
        <taxon>Sphingomonadales</taxon>
        <taxon>Erythrobacteraceae</taxon>
        <taxon>Aurantiacibacter</taxon>
    </lineage>
</organism>
<evidence type="ECO:0000256" key="1">
    <source>
        <dbReference type="ARBA" id="ARBA00004651"/>
    </source>
</evidence>
<evidence type="ECO:0000256" key="3">
    <source>
        <dbReference type="ARBA" id="ARBA00022475"/>
    </source>
</evidence>
<dbReference type="GO" id="GO:0005886">
    <property type="term" value="C:plasma membrane"/>
    <property type="evidence" value="ECO:0007669"/>
    <property type="project" value="UniProtKB-SubCell"/>
</dbReference>
<dbReference type="Proteomes" id="UP000053070">
    <property type="component" value="Unassembled WGS sequence"/>
</dbReference>
<keyword evidence="5 7" id="KW-1133">Transmembrane helix</keyword>
<dbReference type="InterPro" id="IPR007055">
    <property type="entry name" value="BON_dom"/>
</dbReference>
<comment type="function">
    <text evidence="7">Mechanosensitive channel that participates in the regulation of osmotic pressure changes within the cell, opening in response to stretch forces in the membrane lipid bilayer, without the need for other proteins. Contributes to normal resistance to hypoosmotic shock. Forms an ion channel of 1.0 nanosiemens conductance with a slight preference for anions.</text>
</comment>
<dbReference type="InterPro" id="IPR011066">
    <property type="entry name" value="MscS_channel_C_sf"/>
</dbReference>
<dbReference type="AlphaFoldDB" id="A0A0G9MNF9"/>
<keyword evidence="7" id="KW-0406">Ion transport</keyword>
<evidence type="ECO:0000313" key="12">
    <source>
        <dbReference type="Proteomes" id="UP000053070"/>
    </source>
</evidence>
<reference evidence="11 12" key="1">
    <citation type="submission" date="2015-04" db="EMBL/GenBank/DDBJ databases">
        <title>The draft genome sequence of Erythrobacr gangjinensis K7-2.</title>
        <authorList>
            <person name="Zhuang L."/>
            <person name="Liu Y."/>
            <person name="Shao Z."/>
        </authorList>
    </citation>
    <scope>NUCLEOTIDE SEQUENCE [LARGE SCALE GENOMIC DNA]</scope>
    <source>
        <strain evidence="11 12">K7-2</strain>
    </source>
</reference>
<dbReference type="InterPro" id="IPR023408">
    <property type="entry name" value="MscS_beta-dom_sf"/>
</dbReference>
<comment type="subcellular location">
    <subcellularLocation>
        <location evidence="7">Cell inner membrane</location>
        <topology evidence="7">Multi-pass membrane protein</topology>
    </subcellularLocation>
    <subcellularLocation>
        <location evidence="1">Cell membrane</location>
        <topology evidence="1">Multi-pass membrane protein</topology>
    </subcellularLocation>
</comment>
<dbReference type="InterPro" id="IPR011014">
    <property type="entry name" value="MscS_channel_TM-2"/>
</dbReference>
<feature type="compositionally biased region" description="Basic and acidic residues" evidence="8">
    <location>
        <begin position="448"/>
        <end position="475"/>
    </location>
</feature>
<dbReference type="Gene3D" id="3.30.70.100">
    <property type="match status" value="1"/>
</dbReference>
<dbReference type="SUPFAM" id="SSF50182">
    <property type="entry name" value="Sm-like ribonucleoproteins"/>
    <property type="match status" value="1"/>
</dbReference>
<evidence type="ECO:0000256" key="7">
    <source>
        <dbReference type="RuleBase" id="RU369025"/>
    </source>
</evidence>
<dbReference type="InterPro" id="IPR045275">
    <property type="entry name" value="MscS_archaea/bacteria_type"/>
</dbReference>
<accession>A0A0G9MNF9</accession>
<dbReference type="Gene3D" id="1.10.287.1260">
    <property type="match status" value="1"/>
</dbReference>
<feature type="transmembrane region" description="Helical" evidence="7">
    <location>
        <begin position="174"/>
        <end position="196"/>
    </location>
</feature>
<evidence type="ECO:0000259" key="10">
    <source>
        <dbReference type="PROSITE" id="PS50914"/>
    </source>
</evidence>
<dbReference type="Pfam" id="PF21082">
    <property type="entry name" value="MS_channel_3rd"/>
    <property type="match status" value="1"/>
</dbReference>
<sequence length="475" mass="50190">MVCAALLLATALPPAPASATVGGVLGGDAAVEEEPAGPEAGSIEVEQAEGDDERIEARLTDIFANVPSLQGVTVDVNEGVVTLGGTVPDDEAAARAESIATGVDGVVTVENGAERDVSVDVAGGIGGLGDRFEDFTRMLPLIGAALLTAAVIIAFGYLLASFGGLWRRVAPNSFLAELIVSAIRFTFVIIGIVVALDMVGAGALMGAVLGGAGVIGLALGFAMRDTVENYVASLMLSLRQPFRANDHIIIDNTHEGRVISLTSRATVMLTLDGNHLRIPNSTVFKGTILNFTRNPQRRFQFVLGVDADDDAEAARRLGKETLAAMPFVLDDPAPEVRITEVGDSNVVLQFLGWVDQRETNWFKANTRAIAVCKAALEEAGFALPEPIYRLRFDQRTASLPFLNVGEKDGSTSASSPAPTQDAKPAPSPDKLRLDASAPLDTEATGEDEIVRMVEEERAESDTQQKDLLDNSRPVE</sequence>
<dbReference type="STRING" id="502682.BMF35_a0879"/>
<keyword evidence="4 7" id="KW-0812">Transmembrane</keyword>